<dbReference type="RefSeq" id="WP_083050141.1">
    <property type="nucleotide sequence ID" value="NZ_MWQY01000008.1"/>
</dbReference>
<gene>
    <name evidence="1" type="ORF">B4O97_08910</name>
</gene>
<sequence length="328" mass="38669">MERTDSYLYKAVRGDENSVTELLCNLIRRKYILNIVLKEIGLSEEEINSIAYNDIKTQKSMHIGIPDIIIENSETLILFEIKTSKSREFEKTQIFDYPDFVKKEKQRKKFTKLVYLIPMNHIETEVVEQVQKEYSDKLIRIVYWESLLGRLIEEDIDKDHPINNEILRYISGVVIHSTPNFKLSRQEVVLMFNQRDLGYAASILDKWKKQIALIKVEITDYLNLNTNYSWKAGGEQFDSYGWGQYFDVEKPYKGYFFVGFNLIYDEFIFAVSIPKEFSTEISKGLKFENEGEYFIPITKYTIIDDDFENNLKVEIKNILDKHFAGIKV</sequence>
<dbReference type="OrthoDB" id="361940at2"/>
<keyword evidence="2" id="KW-1185">Reference proteome</keyword>
<dbReference type="EMBL" id="MWQY01000008">
    <property type="protein sequence ID" value="ORC35747.1"/>
    <property type="molecule type" value="Genomic_DNA"/>
</dbReference>
<accession>A0A1Y1S017</accession>
<comment type="caution">
    <text evidence="1">The sequence shown here is derived from an EMBL/GenBank/DDBJ whole genome shotgun (WGS) entry which is preliminary data.</text>
</comment>
<dbReference type="AlphaFoldDB" id="A0A1Y1S017"/>
<protein>
    <submittedName>
        <fullName evidence="1">Uncharacterized protein</fullName>
    </submittedName>
</protein>
<reference evidence="1 2" key="1">
    <citation type="submission" date="2017-03" db="EMBL/GenBank/DDBJ databases">
        <title>Draft Genome sequence of Marispirochaeta sp. strain JC444.</title>
        <authorList>
            <person name="Shivani Y."/>
            <person name="Subhash Y."/>
            <person name="Sasikala C."/>
            <person name="Ramana C."/>
        </authorList>
    </citation>
    <scope>NUCLEOTIDE SEQUENCE [LARGE SCALE GENOMIC DNA]</scope>
    <source>
        <strain evidence="1 2">JC444</strain>
    </source>
</reference>
<dbReference type="Proteomes" id="UP000192343">
    <property type="component" value="Unassembled WGS sequence"/>
</dbReference>
<name>A0A1Y1S017_9SPIO</name>
<proteinExistence type="predicted"/>
<evidence type="ECO:0000313" key="1">
    <source>
        <dbReference type="EMBL" id="ORC35747.1"/>
    </source>
</evidence>
<evidence type="ECO:0000313" key="2">
    <source>
        <dbReference type="Proteomes" id="UP000192343"/>
    </source>
</evidence>
<organism evidence="1 2">
    <name type="scientific">Marispirochaeta aestuarii</name>
    <dbReference type="NCBI Taxonomy" id="1963862"/>
    <lineage>
        <taxon>Bacteria</taxon>
        <taxon>Pseudomonadati</taxon>
        <taxon>Spirochaetota</taxon>
        <taxon>Spirochaetia</taxon>
        <taxon>Spirochaetales</taxon>
        <taxon>Spirochaetaceae</taxon>
        <taxon>Marispirochaeta</taxon>
    </lineage>
</organism>